<dbReference type="InterPro" id="IPR011008">
    <property type="entry name" value="Dimeric_a/b-barrel"/>
</dbReference>
<comment type="similarity">
    <text evidence="1">Belongs to the YciI family.</text>
</comment>
<dbReference type="SUPFAM" id="SSF54909">
    <property type="entry name" value="Dimeric alpha+beta barrel"/>
    <property type="match status" value="1"/>
</dbReference>
<dbReference type="OrthoDB" id="668782at2"/>
<organism evidence="3 4">
    <name type="scientific">Nocardioides szechwanensis</name>
    <dbReference type="NCBI Taxonomy" id="1005944"/>
    <lineage>
        <taxon>Bacteria</taxon>
        <taxon>Bacillati</taxon>
        <taxon>Actinomycetota</taxon>
        <taxon>Actinomycetes</taxon>
        <taxon>Propionibacteriales</taxon>
        <taxon>Nocardioidaceae</taxon>
        <taxon>Nocardioides</taxon>
    </lineage>
</organism>
<dbReference type="Gene3D" id="3.30.70.1060">
    <property type="entry name" value="Dimeric alpha+beta barrel"/>
    <property type="match status" value="1"/>
</dbReference>
<name>A0A1H0DWU6_9ACTN</name>
<sequence>MTEYLLAVNGNLDEDAADTRTMEDYQPVFEAVAQFNQNLRAEGAWVFAGGLLPVETTTTVDNTGSAPVVTDGPFVESKEYLGGFWVIEAPDLDAALEWAKEGSQACGGRVEVRPFQGEADDAAQRAGTAATADIAG</sequence>
<evidence type="ECO:0000313" key="4">
    <source>
        <dbReference type="Proteomes" id="UP000199004"/>
    </source>
</evidence>
<keyword evidence="4" id="KW-1185">Reference proteome</keyword>
<dbReference type="Pfam" id="PF03795">
    <property type="entry name" value="YCII"/>
    <property type="match status" value="1"/>
</dbReference>
<dbReference type="PANTHER" id="PTHR35174:SF3">
    <property type="entry name" value="BLL7171 PROTEIN"/>
    <property type="match status" value="1"/>
</dbReference>
<feature type="domain" description="YCII-related" evidence="2">
    <location>
        <begin position="23"/>
        <end position="114"/>
    </location>
</feature>
<reference evidence="3 4" key="1">
    <citation type="submission" date="2016-10" db="EMBL/GenBank/DDBJ databases">
        <authorList>
            <person name="de Groot N.N."/>
        </authorList>
    </citation>
    <scope>NUCLEOTIDE SEQUENCE [LARGE SCALE GENOMIC DNA]</scope>
    <source>
        <strain evidence="3 4">CGMCC 1.11147</strain>
    </source>
</reference>
<dbReference type="InterPro" id="IPR005545">
    <property type="entry name" value="YCII"/>
</dbReference>
<dbReference type="RefSeq" id="WP_091025319.1">
    <property type="nucleotide sequence ID" value="NZ_BKAE01000013.1"/>
</dbReference>
<dbReference type="STRING" id="1005944.SAMN05192576_2689"/>
<dbReference type="PANTHER" id="PTHR35174">
    <property type="entry name" value="BLL7171 PROTEIN-RELATED"/>
    <property type="match status" value="1"/>
</dbReference>
<proteinExistence type="inferred from homology"/>
<accession>A0A1H0DWU6</accession>
<protein>
    <submittedName>
        <fullName evidence="3">Uncharacterized conserved protein</fullName>
    </submittedName>
</protein>
<dbReference type="EMBL" id="FNIC01000004">
    <property type="protein sequence ID" value="SDN74503.1"/>
    <property type="molecule type" value="Genomic_DNA"/>
</dbReference>
<evidence type="ECO:0000313" key="3">
    <source>
        <dbReference type="EMBL" id="SDN74503.1"/>
    </source>
</evidence>
<dbReference type="Proteomes" id="UP000199004">
    <property type="component" value="Unassembled WGS sequence"/>
</dbReference>
<dbReference type="AlphaFoldDB" id="A0A1H0DWU6"/>
<evidence type="ECO:0000256" key="1">
    <source>
        <dbReference type="ARBA" id="ARBA00007689"/>
    </source>
</evidence>
<gene>
    <name evidence="3" type="ORF">SAMN05192576_2689</name>
</gene>
<evidence type="ECO:0000259" key="2">
    <source>
        <dbReference type="Pfam" id="PF03795"/>
    </source>
</evidence>